<name>A0A813QB63_9BILA</name>
<proteinExistence type="predicted"/>
<feature type="repeat" description="TPR" evidence="3">
    <location>
        <begin position="554"/>
        <end position="587"/>
    </location>
</feature>
<reference evidence="4" key="1">
    <citation type="submission" date="2021-02" db="EMBL/GenBank/DDBJ databases">
        <authorList>
            <person name="Nowell W R."/>
        </authorList>
    </citation>
    <scope>NUCLEOTIDE SEQUENCE</scope>
</reference>
<accession>A0A813QB63</accession>
<dbReference type="SMART" id="SM00028">
    <property type="entry name" value="TPR"/>
    <property type="match status" value="4"/>
</dbReference>
<feature type="repeat" description="TPR" evidence="3">
    <location>
        <begin position="596"/>
        <end position="629"/>
    </location>
</feature>
<dbReference type="Gene3D" id="1.25.40.10">
    <property type="entry name" value="Tetratricopeptide repeat domain"/>
    <property type="match status" value="2"/>
</dbReference>
<dbReference type="Gene3D" id="3.90.176.10">
    <property type="entry name" value="Toxin ADP-ribosyltransferase, Chain A, domain 1"/>
    <property type="match status" value="1"/>
</dbReference>
<dbReference type="SUPFAM" id="SSF48452">
    <property type="entry name" value="TPR-like"/>
    <property type="match status" value="1"/>
</dbReference>
<gene>
    <name evidence="4" type="ORF">ZHD862_LOCUS534</name>
</gene>
<comment type="caution">
    <text evidence="4">The sequence shown here is derived from an EMBL/GenBank/DDBJ whole genome shotgun (WGS) entry which is preliminary data.</text>
</comment>
<evidence type="ECO:0000256" key="2">
    <source>
        <dbReference type="ARBA" id="ARBA00022803"/>
    </source>
</evidence>
<dbReference type="Pfam" id="PF13424">
    <property type="entry name" value="TPR_12"/>
    <property type="match status" value="2"/>
</dbReference>
<evidence type="ECO:0000313" key="4">
    <source>
        <dbReference type="EMBL" id="CAF0764998.1"/>
    </source>
</evidence>
<dbReference type="Proteomes" id="UP000663864">
    <property type="component" value="Unassembled WGS sequence"/>
</dbReference>
<dbReference type="Pfam" id="PF13374">
    <property type="entry name" value="TPR_10"/>
    <property type="match status" value="1"/>
</dbReference>
<dbReference type="PANTHER" id="PTHR45641">
    <property type="entry name" value="TETRATRICOPEPTIDE REPEAT PROTEIN (AFU_ORTHOLOGUE AFUA_6G03870)"/>
    <property type="match status" value="1"/>
</dbReference>
<keyword evidence="1" id="KW-0677">Repeat</keyword>
<sequence>MGDNIDIPKLSLVWLDNSNSDSQENVFTQQQLRLFDSNLKLFKTTNECETYIKSQSTDAHITLIVNGGLGKQLVPNVHDLSQIIAIYVKAVLADLDELKRHLQSSHTNISDHSITSEVPPTTDAPKRTIVHIETTYELDCSYMISDTCFDCFARMKTQLIGKDDFITLCRAALQKSENFLPILLEFQEGYHSDQAIFWLYRDPFFHVLIENMFKLADIDSMLSCQFFIHDIHKQLEQHKCTSTIEVYKGEVMLKEMFQQLNNFNGKVIAMKSFFLTNSDRNTALSCISNISLSNEYQRILFIIEANPQIENVKLFAKISSLINNKDSNDVLFMIGSLFKITEIQNEQDGIINIKMSLCGNDSENASKAMFDQLKYKYMDSNQEIGAIGFGQLLFEIGHSILNASISDRGEKYIDSYANKLPNDDPDRLRCYDALGSLDLLTGNFESSLNWFKKSFDIKKEKLQPNDPNLIESYQNMALVYLNKKDFTQALDYFMQLVTILKQLYGDNYFNLTVCYTQIANIHENEQRFSEALSYYHQALAIMAKYSYDDAQNFAIIYNNLGKVYTLFGNYHLALGFYKTSLEMKLKYLSPVHPSIAITYKNIGLVYGSMNDVQQTRENLEKALDIYRQLYTPDVSCVTEIEEIIQHLPTAST</sequence>
<evidence type="ECO:0000313" key="5">
    <source>
        <dbReference type="Proteomes" id="UP000663864"/>
    </source>
</evidence>
<evidence type="ECO:0000256" key="1">
    <source>
        <dbReference type="ARBA" id="ARBA00022737"/>
    </source>
</evidence>
<dbReference type="AlphaFoldDB" id="A0A813QB63"/>
<keyword evidence="2 3" id="KW-0802">TPR repeat</keyword>
<dbReference type="EMBL" id="CAJNOT010000008">
    <property type="protein sequence ID" value="CAF0764998.1"/>
    <property type="molecule type" value="Genomic_DNA"/>
</dbReference>
<dbReference type="InterPro" id="IPR011990">
    <property type="entry name" value="TPR-like_helical_dom_sf"/>
</dbReference>
<evidence type="ECO:0000256" key="3">
    <source>
        <dbReference type="PROSITE-ProRule" id="PRU00339"/>
    </source>
</evidence>
<protein>
    <submittedName>
        <fullName evidence="4">Uncharacterized protein</fullName>
    </submittedName>
</protein>
<feature type="repeat" description="TPR" evidence="3">
    <location>
        <begin position="470"/>
        <end position="503"/>
    </location>
</feature>
<dbReference type="PANTHER" id="PTHR45641:SF19">
    <property type="entry name" value="NEPHROCYSTIN-3"/>
    <property type="match status" value="1"/>
</dbReference>
<dbReference type="PROSITE" id="PS50005">
    <property type="entry name" value="TPR"/>
    <property type="match status" value="3"/>
</dbReference>
<dbReference type="InterPro" id="IPR019734">
    <property type="entry name" value="TPR_rpt"/>
</dbReference>
<organism evidence="4 5">
    <name type="scientific">Rotaria sordida</name>
    <dbReference type="NCBI Taxonomy" id="392033"/>
    <lineage>
        <taxon>Eukaryota</taxon>
        <taxon>Metazoa</taxon>
        <taxon>Spiralia</taxon>
        <taxon>Gnathifera</taxon>
        <taxon>Rotifera</taxon>
        <taxon>Eurotatoria</taxon>
        <taxon>Bdelloidea</taxon>
        <taxon>Philodinida</taxon>
        <taxon>Philodinidae</taxon>
        <taxon>Rotaria</taxon>
    </lineage>
</organism>